<keyword evidence="1" id="KW-0472">Membrane</keyword>
<evidence type="ECO:0008006" key="4">
    <source>
        <dbReference type="Google" id="ProtNLM"/>
    </source>
</evidence>
<proteinExistence type="predicted"/>
<reference evidence="2 3" key="1">
    <citation type="submission" date="2016-10" db="EMBL/GenBank/DDBJ databases">
        <authorList>
            <person name="de Groot N.N."/>
        </authorList>
    </citation>
    <scope>NUCLEOTIDE SEQUENCE [LARGE SCALE GENOMIC DNA]</scope>
    <source>
        <strain evidence="2 3">DSM 11443</strain>
    </source>
</reference>
<keyword evidence="1" id="KW-1133">Transmembrane helix</keyword>
<protein>
    <recommendedName>
        <fullName evidence="4">DUF1440 domain-containing protein</fullName>
    </recommendedName>
</protein>
<feature type="transmembrane region" description="Helical" evidence="1">
    <location>
        <begin position="124"/>
        <end position="143"/>
    </location>
</feature>
<feature type="transmembrane region" description="Helical" evidence="1">
    <location>
        <begin position="163"/>
        <end position="184"/>
    </location>
</feature>
<gene>
    <name evidence="2" type="ORF">SAMN04488523_101496</name>
</gene>
<accession>A0A1I1TS76</accession>
<keyword evidence="3" id="KW-1185">Reference proteome</keyword>
<dbReference type="STRING" id="74348.SAMN04488523_101496"/>
<feature type="transmembrane region" description="Helical" evidence="1">
    <location>
        <begin position="101"/>
        <end position="119"/>
    </location>
</feature>
<evidence type="ECO:0000313" key="3">
    <source>
        <dbReference type="Proteomes" id="UP000198977"/>
    </source>
</evidence>
<keyword evidence="1" id="KW-0812">Transmembrane</keyword>
<evidence type="ECO:0000256" key="1">
    <source>
        <dbReference type="SAM" id="Phobius"/>
    </source>
</evidence>
<organism evidence="2 3">
    <name type="scientific">Sulfitobacter brevis</name>
    <dbReference type="NCBI Taxonomy" id="74348"/>
    <lineage>
        <taxon>Bacteria</taxon>
        <taxon>Pseudomonadati</taxon>
        <taxon>Pseudomonadota</taxon>
        <taxon>Alphaproteobacteria</taxon>
        <taxon>Rhodobacterales</taxon>
        <taxon>Roseobacteraceae</taxon>
        <taxon>Sulfitobacter</taxon>
    </lineage>
</organism>
<feature type="transmembrane region" description="Helical" evidence="1">
    <location>
        <begin position="39"/>
        <end position="64"/>
    </location>
</feature>
<evidence type="ECO:0000313" key="2">
    <source>
        <dbReference type="EMBL" id="SFD61379.1"/>
    </source>
</evidence>
<name>A0A1I1TS76_9RHOB</name>
<dbReference type="AlphaFoldDB" id="A0A1I1TS76"/>
<dbReference type="Proteomes" id="UP000198977">
    <property type="component" value="Unassembled WGS sequence"/>
</dbReference>
<sequence length="204" mass="21625">MGMAVIKRSLLLGRGLSTGGARSSHNRKTPMQSSNALTAPHVFVAIATAGLVGEVAFEIYAWLISPHLFDVVLQPSNLVIALAAKLAGLQLTHAIAFPVHFLIGSLGFGAFVYGISLLFSAERVWLPGLVAGVILWFVAQGILAPFIGRSFMMDFGAYTQSSFVGHVGMTLLMARVLAVVLSYFRGRGVGPRGWGDTDHGGNSL</sequence>
<dbReference type="EMBL" id="FOMW01000001">
    <property type="protein sequence ID" value="SFD61379.1"/>
    <property type="molecule type" value="Genomic_DNA"/>
</dbReference>